<name>A0AAV1B4F5_VICFA</name>
<dbReference type="AlphaFoldDB" id="A0AAV1B4F5"/>
<sequence length="246" mass="27731">MEQQSPEPKPIILQKPPGYRDPTTPQKHPPPRKAPALPPSFRPKPKKRRYCRMCCCTVCILLLILILIFILLIALFHILYQPSLPEFRLGSFRVSAFKITTNADGGSLNADTTTMVDIKNRNTKIAWHFDQSSVQIRADNSDLNLGSTKVAAFDVKERDVSKLKAQTKVRHEVLDARQKRRLKSVFESKALMPNVEVKTRTGVNVQGWKSMTIGVTVVCGGATIRQIQNGDSPHCSFTILKWIKIK</sequence>
<evidence type="ECO:0008006" key="7">
    <source>
        <dbReference type="Google" id="ProtNLM"/>
    </source>
</evidence>
<keyword evidence="4" id="KW-1133">Transmembrane helix</keyword>
<evidence type="ECO:0000256" key="2">
    <source>
        <dbReference type="ARBA" id="ARBA00023136"/>
    </source>
</evidence>
<protein>
    <recommendedName>
        <fullName evidence="7">Late embryogenesis abundant protein LEA-2 subgroup domain-containing protein</fullName>
    </recommendedName>
</protein>
<keyword evidence="4" id="KW-0812">Transmembrane</keyword>
<organism evidence="5 6">
    <name type="scientific">Vicia faba</name>
    <name type="common">Broad bean</name>
    <name type="synonym">Faba vulgaris</name>
    <dbReference type="NCBI Taxonomy" id="3906"/>
    <lineage>
        <taxon>Eukaryota</taxon>
        <taxon>Viridiplantae</taxon>
        <taxon>Streptophyta</taxon>
        <taxon>Embryophyta</taxon>
        <taxon>Tracheophyta</taxon>
        <taxon>Spermatophyta</taxon>
        <taxon>Magnoliopsida</taxon>
        <taxon>eudicotyledons</taxon>
        <taxon>Gunneridae</taxon>
        <taxon>Pentapetalae</taxon>
        <taxon>rosids</taxon>
        <taxon>fabids</taxon>
        <taxon>Fabales</taxon>
        <taxon>Fabaceae</taxon>
        <taxon>Papilionoideae</taxon>
        <taxon>50 kb inversion clade</taxon>
        <taxon>NPAAA clade</taxon>
        <taxon>Hologalegina</taxon>
        <taxon>IRL clade</taxon>
        <taxon>Fabeae</taxon>
        <taxon>Vicia</taxon>
    </lineage>
</organism>
<feature type="compositionally biased region" description="Pro residues" evidence="3">
    <location>
        <begin position="32"/>
        <end position="42"/>
    </location>
</feature>
<dbReference type="EMBL" id="OX451740">
    <property type="protein sequence ID" value="CAI8615677.1"/>
    <property type="molecule type" value="Genomic_DNA"/>
</dbReference>
<evidence type="ECO:0000313" key="5">
    <source>
        <dbReference type="EMBL" id="CAI8615677.1"/>
    </source>
</evidence>
<accession>A0AAV1B4F5</accession>
<proteinExistence type="predicted"/>
<evidence type="ECO:0000256" key="4">
    <source>
        <dbReference type="SAM" id="Phobius"/>
    </source>
</evidence>
<feature type="transmembrane region" description="Helical" evidence="4">
    <location>
        <begin position="50"/>
        <end position="80"/>
    </location>
</feature>
<reference evidence="5 6" key="1">
    <citation type="submission" date="2023-01" db="EMBL/GenBank/DDBJ databases">
        <authorList>
            <person name="Kreplak J."/>
        </authorList>
    </citation>
    <scope>NUCLEOTIDE SEQUENCE [LARGE SCALE GENOMIC DNA]</scope>
</reference>
<evidence type="ECO:0000313" key="6">
    <source>
        <dbReference type="Proteomes" id="UP001157006"/>
    </source>
</evidence>
<dbReference type="InterPro" id="IPR044839">
    <property type="entry name" value="NDR1-like"/>
</dbReference>
<evidence type="ECO:0000256" key="1">
    <source>
        <dbReference type="ARBA" id="ARBA00004370"/>
    </source>
</evidence>
<keyword evidence="6" id="KW-1185">Reference proteome</keyword>
<evidence type="ECO:0000256" key="3">
    <source>
        <dbReference type="SAM" id="MobiDB-lite"/>
    </source>
</evidence>
<gene>
    <name evidence="5" type="ORF">VFH_V190600</name>
</gene>
<dbReference type="GO" id="GO:0098542">
    <property type="term" value="P:defense response to other organism"/>
    <property type="evidence" value="ECO:0007669"/>
    <property type="project" value="InterPro"/>
</dbReference>
<comment type="subcellular location">
    <subcellularLocation>
        <location evidence="1">Membrane</location>
    </subcellularLocation>
</comment>
<dbReference type="PANTHER" id="PTHR31234:SF35">
    <property type="entry name" value="LATE EMBRYOGENESIS ABUNDANT (LEA) HYDROXYPROLINE-RICH GLYCOPROTEIN FAMILY"/>
    <property type="match status" value="1"/>
</dbReference>
<dbReference type="PANTHER" id="PTHR31234">
    <property type="entry name" value="LATE EMBRYOGENESIS ABUNDANT (LEA) HYDROXYPROLINE-RICH GLYCOPROTEIN FAMILY"/>
    <property type="match status" value="1"/>
</dbReference>
<dbReference type="GO" id="GO:0005886">
    <property type="term" value="C:plasma membrane"/>
    <property type="evidence" value="ECO:0007669"/>
    <property type="project" value="TreeGrafter"/>
</dbReference>
<feature type="region of interest" description="Disordered" evidence="3">
    <location>
        <begin position="1"/>
        <end position="46"/>
    </location>
</feature>
<keyword evidence="2 4" id="KW-0472">Membrane</keyword>
<dbReference type="Proteomes" id="UP001157006">
    <property type="component" value="Chromosome 5"/>
</dbReference>